<organism evidence="2 3">
    <name type="scientific">Methanorbis rubei</name>
    <dbReference type="NCBI Taxonomy" id="3028300"/>
    <lineage>
        <taxon>Archaea</taxon>
        <taxon>Methanobacteriati</taxon>
        <taxon>Methanobacteriota</taxon>
        <taxon>Stenosarchaea group</taxon>
        <taxon>Methanomicrobia</taxon>
        <taxon>Methanomicrobiales</taxon>
        <taxon>Methanocorpusculaceae</taxon>
        <taxon>Methanorbis</taxon>
    </lineage>
</organism>
<dbReference type="RefSeq" id="WP_338096019.1">
    <property type="nucleotide sequence ID" value="NZ_JAWDKB010000003.1"/>
</dbReference>
<feature type="transmembrane region" description="Helical" evidence="1">
    <location>
        <begin position="268"/>
        <end position="293"/>
    </location>
</feature>
<evidence type="ECO:0000313" key="2">
    <source>
        <dbReference type="EMBL" id="MDV0443494.1"/>
    </source>
</evidence>
<name>A0AAE4SBY3_9EURY</name>
<proteinExistence type="predicted"/>
<accession>A0AAE4SBY3</accession>
<gene>
    <name evidence="2" type="ORF">McpCs1_08720</name>
</gene>
<dbReference type="AlphaFoldDB" id="A0AAE4SBY3"/>
<feature type="transmembrane region" description="Helical" evidence="1">
    <location>
        <begin position="299"/>
        <end position="327"/>
    </location>
</feature>
<dbReference type="Proteomes" id="UP001283212">
    <property type="component" value="Unassembled WGS sequence"/>
</dbReference>
<keyword evidence="1" id="KW-0812">Transmembrane</keyword>
<evidence type="ECO:0000313" key="3">
    <source>
        <dbReference type="Proteomes" id="UP001283212"/>
    </source>
</evidence>
<reference evidence="2 3" key="1">
    <citation type="submission" date="2023-06" db="EMBL/GenBank/DDBJ databases">
        <title>Genome sequence of Methancorpusculaceae sp. Cs1.</title>
        <authorList>
            <person name="Protasov E."/>
            <person name="Platt K."/>
            <person name="Poehlein A."/>
            <person name="Daniel R."/>
            <person name="Brune A."/>
        </authorList>
    </citation>
    <scope>NUCLEOTIDE SEQUENCE [LARGE SCALE GENOMIC DNA]</scope>
    <source>
        <strain evidence="2 3">Cs1</strain>
    </source>
</reference>
<sequence length="361" mass="40470">MNTDVVRSASTDMNSNVEGYFCTNCGSKLVLNEKEPVVYCESCHKAYVSTNFYGLEKYVAKAKILEKDAWDRVNQWFKEGGARDLTTSAELASVKTMYLPFWKTKTETRTVVCGYNVYKDNKGNQRYEFLKRMYKKNYTWDDIACDGSEYGVQTYDTSVPVVPLFEIQEQISLVPVTISESDAKKASTDAVIDTAQDDAGSGISNVTFLRIFPKLKTFKLIYLPYVIVRYKYHGREYSVVLNGHTGNVDAGTKPGDKGQQATNFSIRFGIGSTLIGTGIGILASELITMIWWYSLLDDYLLFLLTSDSELLLGFILTAVVAAILILIGRSLHKKSLHILQYGSEITTGNQKTESKTSNEVR</sequence>
<comment type="caution">
    <text evidence="2">The sequence shown here is derived from an EMBL/GenBank/DDBJ whole genome shotgun (WGS) entry which is preliminary data.</text>
</comment>
<protein>
    <recommendedName>
        <fullName evidence="4">Zinc ribbon domain-containing protein</fullName>
    </recommendedName>
</protein>
<keyword evidence="3" id="KW-1185">Reference proteome</keyword>
<dbReference type="EMBL" id="JAWDKB010000003">
    <property type="protein sequence ID" value="MDV0443494.1"/>
    <property type="molecule type" value="Genomic_DNA"/>
</dbReference>
<keyword evidence="1" id="KW-0472">Membrane</keyword>
<evidence type="ECO:0008006" key="4">
    <source>
        <dbReference type="Google" id="ProtNLM"/>
    </source>
</evidence>
<keyword evidence="1" id="KW-1133">Transmembrane helix</keyword>
<evidence type="ECO:0000256" key="1">
    <source>
        <dbReference type="SAM" id="Phobius"/>
    </source>
</evidence>